<keyword evidence="1" id="KW-0472">Membrane</keyword>
<accession>A0A9Q3BZX8</accession>
<feature type="transmembrane region" description="Helical" evidence="1">
    <location>
        <begin position="56"/>
        <end position="82"/>
    </location>
</feature>
<evidence type="ECO:0000313" key="3">
    <source>
        <dbReference type="Proteomes" id="UP000765509"/>
    </source>
</evidence>
<keyword evidence="1" id="KW-0812">Transmembrane</keyword>
<comment type="caution">
    <text evidence="2">The sequence shown here is derived from an EMBL/GenBank/DDBJ whole genome shotgun (WGS) entry which is preliminary data.</text>
</comment>
<dbReference type="Proteomes" id="UP000765509">
    <property type="component" value="Unassembled WGS sequence"/>
</dbReference>
<keyword evidence="1" id="KW-1133">Transmembrane helix</keyword>
<evidence type="ECO:0000313" key="2">
    <source>
        <dbReference type="EMBL" id="MBW0475709.1"/>
    </source>
</evidence>
<proteinExistence type="predicted"/>
<keyword evidence="3" id="KW-1185">Reference proteome</keyword>
<protein>
    <submittedName>
        <fullName evidence="2">Uncharacterized protein</fullName>
    </submittedName>
</protein>
<dbReference type="EMBL" id="AVOT02004208">
    <property type="protein sequence ID" value="MBW0475709.1"/>
    <property type="molecule type" value="Genomic_DNA"/>
</dbReference>
<organism evidence="2 3">
    <name type="scientific">Austropuccinia psidii MF-1</name>
    <dbReference type="NCBI Taxonomy" id="1389203"/>
    <lineage>
        <taxon>Eukaryota</taxon>
        <taxon>Fungi</taxon>
        <taxon>Dikarya</taxon>
        <taxon>Basidiomycota</taxon>
        <taxon>Pucciniomycotina</taxon>
        <taxon>Pucciniomycetes</taxon>
        <taxon>Pucciniales</taxon>
        <taxon>Sphaerophragmiaceae</taxon>
        <taxon>Austropuccinia</taxon>
    </lineage>
</organism>
<dbReference type="AlphaFoldDB" id="A0A9Q3BZX8"/>
<name>A0A9Q3BZX8_9BASI</name>
<reference evidence="2" key="1">
    <citation type="submission" date="2021-03" db="EMBL/GenBank/DDBJ databases">
        <title>Draft genome sequence of rust myrtle Austropuccinia psidii MF-1, a brazilian biotype.</title>
        <authorList>
            <person name="Quecine M.C."/>
            <person name="Pachon D.M.R."/>
            <person name="Bonatelli M.L."/>
            <person name="Correr F.H."/>
            <person name="Franceschini L.M."/>
            <person name="Leite T.F."/>
            <person name="Margarido G.R.A."/>
            <person name="Almeida C.A."/>
            <person name="Ferrarezi J.A."/>
            <person name="Labate C.A."/>
        </authorList>
    </citation>
    <scope>NUCLEOTIDE SEQUENCE</scope>
    <source>
        <strain evidence="2">MF-1</strain>
    </source>
</reference>
<evidence type="ECO:0000256" key="1">
    <source>
        <dbReference type="SAM" id="Phobius"/>
    </source>
</evidence>
<sequence length="141" mass="16095">MLSSFCLFFLNKQNKSNWIFIKLFQSILFPNLIKSQDCHSFFVKSSKKINKAKCDALIPGIISAIVVVLIVTLGFLFLAFFLNKRRRRQSAIVKHVPIIPSSINDTSQISPTHLNPNKRSNSIQFNQVKLKDTNDKDALEN</sequence>
<gene>
    <name evidence="2" type="ORF">O181_015424</name>
</gene>